<keyword evidence="2" id="KW-1185">Reference proteome</keyword>
<gene>
    <name evidence="1" type="ORF">GHA01_13820</name>
</gene>
<dbReference type="EMBL" id="BJNN01000079">
    <property type="protein sequence ID" value="GEC63533.1"/>
    <property type="molecule type" value="Genomic_DNA"/>
</dbReference>
<name>A0ABQ0SEI0_NOVHA</name>
<organism evidence="1 2">
    <name type="scientific">Novacetimonas hansenii</name>
    <name type="common">Komagataeibacter hansenii</name>
    <dbReference type="NCBI Taxonomy" id="436"/>
    <lineage>
        <taxon>Bacteria</taxon>
        <taxon>Pseudomonadati</taxon>
        <taxon>Pseudomonadota</taxon>
        <taxon>Alphaproteobacteria</taxon>
        <taxon>Acetobacterales</taxon>
        <taxon>Acetobacteraceae</taxon>
        <taxon>Novacetimonas</taxon>
    </lineage>
</organism>
<dbReference type="Proteomes" id="UP000319478">
    <property type="component" value="Unassembled WGS sequence"/>
</dbReference>
<protein>
    <submittedName>
        <fullName evidence="1">Uncharacterized protein</fullName>
    </submittedName>
</protein>
<proteinExistence type="predicted"/>
<reference evidence="1 2" key="1">
    <citation type="submission" date="2019-06" db="EMBL/GenBank/DDBJ databases">
        <title>Whole genome shotgun sequence of Komagataeibacter hansenii NBRC 14820.</title>
        <authorList>
            <person name="Hosoyama A."/>
            <person name="Uohara A."/>
            <person name="Ohji S."/>
            <person name="Ichikawa N."/>
        </authorList>
    </citation>
    <scope>NUCLEOTIDE SEQUENCE [LARGE SCALE GENOMIC DNA]</scope>
    <source>
        <strain evidence="1 2">NBRC 14820</strain>
    </source>
</reference>
<sequence length="61" mass="6871">MRQNGGFAGFAMTGTRHPDAIYVENGGFSCLAIKGRWLLMTRTSNFYTIGITRDTTLRHYP</sequence>
<comment type="caution">
    <text evidence="1">The sequence shown here is derived from an EMBL/GenBank/DDBJ whole genome shotgun (WGS) entry which is preliminary data.</text>
</comment>
<evidence type="ECO:0000313" key="2">
    <source>
        <dbReference type="Proteomes" id="UP000319478"/>
    </source>
</evidence>
<evidence type="ECO:0000313" key="1">
    <source>
        <dbReference type="EMBL" id="GEC63533.1"/>
    </source>
</evidence>
<accession>A0ABQ0SEI0</accession>